<name>A0A8J3RKX2_9ACTN</name>
<feature type="transmembrane region" description="Helical" evidence="1">
    <location>
        <begin position="123"/>
        <end position="145"/>
    </location>
</feature>
<keyword evidence="3" id="KW-1185">Reference proteome</keyword>
<dbReference type="RefSeq" id="WP_203892905.1">
    <property type="nucleotide sequence ID" value="NZ_BOOH01000039.1"/>
</dbReference>
<evidence type="ECO:0000256" key="1">
    <source>
        <dbReference type="SAM" id="Phobius"/>
    </source>
</evidence>
<accession>A0A8J3RKX2</accession>
<sequence length="153" mass="16194">METQASSQNPAPRLSREEAAAALRQVEQVQATLHATPMPMWYPATIALLSAAAPLSVLLPQPTGAVVSLASIAGIMVAMRVFFNRFGIVSRGDRRQVVVMALAGLLLVGLMAAAAVLDVRYGQAWGWGISAAVNAVAMFALTIYCRRPSRTSA</sequence>
<evidence type="ECO:0000313" key="2">
    <source>
        <dbReference type="EMBL" id="GIH78401.1"/>
    </source>
</evidence>
<feature type="transmembrane region" description="Helical" evidence="1">
    <location>
        <begin position="95"/>
        <end position="117"/>
    </location>
</feature>
<evidence type="ECO:0000313" key="3">
    <source>
        <dbReference type="Proteomes" id="UP000616724"/>
    </source>
</evidence>
<keyword evidence="1" id="KW-0472">Membrane</keyword>
<keyword evidence="1" id="KW-0812">Transmembrane</keyword>
<proteinExistence type="predicted"/>
<gene>
    <name evidence="2" type="ORF">Plo01_48300</name>
</gene>
<feature type="transmembrane region" description="Helical" evidence="1">
    <location>
        <begin position="65"/>
        <end position="83"/>
    </location>
</feature>
<dbReference type="Proteomes" id="UP000616724">
    <property type="component" value="Unassembled WGS sequence"/>
</dbReference>
<organism evidence="2 3">
    <name type="scientific">Planobispora longispora</name>
    <dbReference type="NCBI Taxonomy" id="28887"/>
    <lineage>
        <taxon>Bacteria</taxon>
        <taxon>Bacillati</taxon>
        <taxon>Actinomycetota</taxon>
        <taxon>Actinomycetes</taxon>
        <taxon>Streptosporangiales</taxon>
        <taxon>Streptosporangiaceae</taxon>
        <taxon>Planobispora</taxon>
    </lineage>
</organism>
<protein>
    <submittedName>
        <fullName evidence="2">Uncharacterized protein</fullName>
    </submittedName>
</protein>
<dbReference type="AlphaFoldDB" id="A0A8J3RKX2"/>
<comment type="caution">
    <text evidence="2">The sequence shown here is derived from an EMBL/GenBank/DDBJ whole genome shotgun (WGS) entry which is preliminary data.</text>
</comment>
<reference evidence="2 3" key="1">
    <citation type="submission" date="2021-01" db="EMBL/GenBank/DDBJ databases">
        <title>Whole genome shotgun sequence of Planobispora longispora NBRC 13918.</title>
        <authorList>
            <person name="Komaki H."/>
            <person name="Tamura T."/>
        </authorList>
    </citation>
    <scope>NUCLEOTIDE SEQUENCE [LARGE SCALE GENOMIC DNA]</scope>
    <source>
        <strain evidence="2 3">NBRC 13918</strain>
    </source>
</reference>
<dbReference type="EMBL" id="BOOH01000039">
    <property type="protein sequence ID" value="GIH78401.1"/>
    <property type="molecule type" value="Genomic_DNA"/>
</dbReference>
<keyword evidence="1" id="KW-1133">Transmembrane helix</keyword>